<dbReference type="KEGG" id="prv:G7070_03020"/>
<keyword evidence="1" id="KW-0812">Transmembrane</keyword>
<dbReference type="Proteomes" id="UP000501058">
    <property type="component" value="Chromosome"/>
</dbReference>
<sequence length="174" mass="17881">MEGSLQKLQRSTGMNLKPLKMAGIVSMVMGILFTLTGGVVWGVVVSQLSAEKITVPNDAKFMQGAAVSGPLSALAQADIINTHALKGSNGMTYSELGAAATAAKNAGDTAKAEELTKQRGTVMNGSFLRASLFTSVLSFGVCLFAIGVGVSLLVIGWALNKVGSQKVAFEAATV</sequence>
<organism evidence="2 3">
    <name type="scientific">Propioniciclava coleopterorum</name>
    <dbReference type="NCBI Taxonomy" id="2714937"/>
    <lineage>
        <taxon>Bacteria</taxon>
        <taxon>Bacillati</taxon>
        <taxon>Actinomycetota</taxon>
        <taxon>Actinomycetes</taxon>
        <taxon>Propionibacteriales</taxon>
        <taxon>Propionibacteriaceae</taxon>
        <taxon>Propioniciclava</taxon>
    </lineage>
</organism>
<keyword evidence="3" id="KW-1185">Reference proteome</keyword>
<dbReference type="GO" id="GO:0051213">
    <property type="term" value="F:dioxygenase activity"/>
    <property type="evidence" value="ECO:0007669"/>
    <property type="project" value="UniProtKB-KW"/>
</dbReference>
<dbReference type="EMBL" id="CP049865">
    <property type="protein sequence ID" value="QIK71451.1"/>
    <property type="molecule type" value="Genomic_DNA"/>
</dbReference>
<evidence type="ECO:0000256" key="1">
    <source>
        <dbReference type="SAM" id="Phobius"/>
    </source>
</evidence>
<evidence type="ECO:0000313" key="3">
    <source>
        <dbReference type="Proteomes" id="UP000501058"/>
    </source>
</evidence>
<reference evidence="2 3" key="1">
    <citation type="submission" date="2020-03" db="EMBL/GenBank/DDBJ databases">
        <title>Propioniciclava sp. nov., isolated from Hydrophilus acuminatus.</title>
        <authorList>
            <person name="Hyun D.-W."/>
            <person name="Bae J.-W."/>
        </authorList>
    </citation>
    <scope>NUCLEOTIDE SEQUENCE [LARGE SCALE GENOMIC DNA]</scope>
    <source>
        <strain evidence="2 3">HDW11</strain>
    </source>
</reference>
<keyword evidence="1" id="KW-0472">Membrane</keyword>
<accession>A0A6G7Y497</accession>
<protein>
    <submittedName>
        <fullName evidence="2">Aromatic ring-opening dioxygenase LigA</fullName>
    </submittedName>
</protein>
<proteinExistence type="predicted"/>
<gene>
    <name evidence="2" type="ORF">G7070_03020</name>
</gene>
<keyword evidence="1" id="KW-1133">Transmembrane helix</keyword>
<name>A0A6G7Y497_9ACTN</name>
<feature type="transmembrane region" description="Helical" evidence="1">
    <location>
        <begin position="21"/>
        <end position="44"/>
    </location>
</feature>
<feature type="transmembrane region" description="Helical" evidence="1">
    <location>
        <begin position="132"/>
        <end position="159"/>
    </location>
</feature>
<dbReference type="AlphaFoldDB" id="A0A6G7Y497"/>
<keyword evidence="2" id="KW-0560">Oxidoreductase</keyword>
<keyword evidence="2" id="KW-0223">Dioxygenase</keyword>
<evidence type="ECO:0000313" key="2">
    <source>
        <dbReference type="EMBL" id="QIK71451.1"/>
    </source>
</evidence>